<dbReference type="AlphaFoldDB" id="A0A1B8A4L2"/>
<dbReference type="PROSITE" id="PS50048">
    <property type="entry name" value="ZN2_CY6_FUNGAL_2"/>
    <property type="match status" value="1"/>
</dbReference>
<proteinExistence type="predicted"/>
<sequence>MPISSLSRRERKSHTKSFTGCSMCKRRHMRCDENFPQCRNCTKHKVTCPYQGIDSQGKLLHQNLPKNTLLGRFSESLPGRPWSPEMLANVRQWKRTGVMPKGVDCIKVTLQPQFYSQDDLCFVFQAASNQHKLITMGLSKLTVISSYLPSFLPIISSSRLAMNGFLALSAHQVASVTQSQYARQKKYKYQELTIQDLRKCIAGFKEEHVGEALVASMVLLWLCEDVPTRKTFTNGILAILDTCQSIGHQPEFYHMIAHTTSKPECGKLNGLQYTIVEMKKFQKVLEEQQPEDDTMRQLQLLIALAEDLARLEPSTPADKQLELIQLLRSCNLWLPLNGLLSRRDHWSTLMINAYLYTVTLYASGQTSQASMIDQGVDLPSLLDETLQRIALIGSHAELLNNLTAIVSPL</sequence>
<dbReference type="InterPro" id="IPR001138">
    <property type="entry name" value="Zn2Cys6_DnaBD"/>
</dbReference>
<dbReference type="SMART" id="SM00066">
    <property type="entry name" value="GAL4"/>
    <property type="match status" value="1"/>
</dbReference>
<comment type="caution">
    <text evidence="3">The sequence shown here is derived from an EMBL/GenBank/DDBJ whole genome shotgun (WGS) entry which is preliminary data.</text>
</comment>
<dbReference type="Pfam" id="PF00172">
    <property type="entry name" value="Zn_clus"/>
    <property type="match status" value="1"/>
</dbReference>
<dbReference type="GO" id="GO:0000981">
    <property type="term" value="F:DNA-binding transcription factor activity, RNA polymerase II-specific"/>
    <property type="evidence" value="ECO:0007669"/>
    <property type="project" value="InterPro"/>
</dbReference>
<accession>A0A1B8A4L2</accession>
<dbReference type="CDD" id="cd00067">
    <property type="entry name" value="GAL4"/>
    <property type="match status" value="1"/>
</dbReference>
<dbReference type="Proteomes" id="UP000091967">
    <property type="component" value="Unassembled WGS sequence"/>
</dbReference>
<dbReference type="SUPFAM" id="SSF57701">
    <property type="entry name" value="Zn2/Cys6 DNA-binding domain"/>
    <property type="match status" value="1"/>
</dbReference>
<keyword evidence="4" id="KW-1185">Reference proteome</keyword>
<dbReference type="Gene3D" id="4.10.240.10">
    <property type="entry name" value="Zn(2)-C6 fungal-type DNA-binding domain"/>
    <property type="match status" value="1"/>
</dbReference>
<dbReference type="InterPro" id="IPR052400">
    <property type="entry name" value="Zn2-C6_fungal_TF"/>
</dbReference>
<evidence type="ECO:0000313" key="3">
    <source>
        <dbReference type="EMBL" id="OBS15416.1"/>
    </source>
</evidence>
<dbReference type="PANTHER" id="PTHR47657">
    <property type="entry name" value="STEROL REGULATORY ELEMENT-BINDING PROTEIN ECM22"/>
    <property type="match status" value="1"/>
</dbReference>
<reference evidence="3 4" key="1">
    <citation type="submission" date="2016-06" db="EMBL/GenBank/DDBJ databases">
        <title>Living apart together: crosstalk between the core and supernumerary genomes in a fungal plant pathogen.</title>
        <authorList>
            <person name="Vanheule A."/>
            <person name="Audenaert K."/>
            <person name="Warris S."/>
            <person name="Van De Geest H."/>
            <person name="Schijlen E."/>
            <person name="Hofte M."/>
            <person name="De Saeger S."/>
            <person name="Haesaert G."/>
            <person name="Waalwijk C."/>
            <person name="Van Der Lee T."/>
        </authorList>
    </citation>
    <scope>NUCLEOTIDE SEQUENCE [LARGE SCALE GENOMIC DNA]</scope>
    <source>
        <strain evidence="3 4">2516</strain>
    </source>
</reference>
<evidence type="ECO:0000259" key="2">
    <source>
        <dbReference type="PROSITE" id="PS50048"/>
    </source>
</evidence>
<dbReference type="EMBL" id="LYXU01000157">
    <property type="protein sequence ID" value="OBS15416.1"/>
    <property type="molecule type" value="Genomic_DNA"/>
</dbReference>
<dbReference type="InterPro" id="IPR036864">
    <property type="entry name" value="Zn2-C6_fun-type_DNA-bd_sf"/>
</dbReference>
<dbReference type="GO" id="GO:0008270">
    <property type="term" value="F:zinc ion binding"/>
    <property type="evidence" value="ECO:0007669"/>
    <property type="project" value="InterPro"/>
</dbReference>
<protein>
    <recommendedName>
        <fullName evidence="2">Zn(2)-C6 fungal-type domain-containing protein</fullName>
    </recommendedName>
</protein>
<dbReference type="PANTHER" id="PTHR47657:SF12">
    <property type="entry name" value="ZN(II)2CYS6 TRANSCRIPTION FACTOR (EUROFUNG)"/>
    <property type="match status" value="1"/>
</dbReference>
<gene>
    <name evidence="3" type="ORF">FPOA_13753</name>
</gene>
<organism evidence="3 4">
    <name type="scientific">Fusarium poae</name>
    <dbReference type="NCBI Taxonomy" id="36050"/>
    <lineage>
        <taxon>Eukaryota</taxon>
        <taxon>Fungi</taxon>
        <taxon>Dikarya</taxon>
        <taxon>Ascomycota</taxon>
        <taxon>Pezizomycotina</taxon>
        <taxon>Sordariomycetes</taxon>
        <taxon>Hypocreomycetidae</taxon>
        <taxon>Hypocreales</taxon>
        <taxon>Nectriaceae</taxon>
        <taxon>Fusarium</taxon>
    </lineage>
</organism>
<evidence type="ECO:0000256" key="1">
    <source>
        <dbReference type="ARBA" id="ARBA00023242"/>
    </source>
</evidence>
<keyword evidence="1" id="KW-0539">Nucleus</keyword>
<name>A0A1B8A4L2_FUSPO</name>
<feature type="domain" description="Zn(2)-C6 fungal-type" evidence="2">
    <location>
        <begin position="20"/>
        <end position="50"/>
    </location>
</feature>
<dbReference type="PROSITE" id="PS00463">
    <property type="entry name" value="ZN2_CY6_FUNGAL_1"/>
    <property type="match status" value="1"/>
</dbReference>
<dbReference type="STRING" id="36050.A0A1B8A4L2"/>
<evidence type="ECO:0000313" key="4">
    <source>
        <dbReference type="Proteomes" id="UP000091967"/>
    </source>
</evidence>